<keyword evidence="4" id="KW-0732">Signal</keyword>
<dbReference type="SUPFAM" id="SSF49452">
    <property type="entry name" value="Starch-binding domain-like"/>
    <property type="match status" value="1"/>
</dbReference>
<dbReference type="EMBL" id="JADIMW010000060">
    <property type="protein sequence ID" value="MBO8438330.1"/>
    <property type="molecule type" value="Genomic_DNA"/>
</dbReference>
<feature type="signal peptide" evidence="4">
    <location>
        <begin position="1"/>
        <end position="21"/>
    </location>
</feature>
<dbReference type="InterPro" id="IPR013784">
    <property type="entry name" value="Carb-bd-like_fold"/>
</dbReference>
<gene>
    <name evidence="7" type="ORF">IAC54_05460</name>
</gene>
<dbReference type="Gene3D" id="2.60.40.1120">
    <property type="entry name" value="Carboxypeptidase-like, regulatory domain"/>
    <property type="match status" value="1"/>
</dbReference>
<dbReference type="InterPro" id="IPR012910">
    <property type="entry name" value="Plug_dom"/>
</dbReference>
<feature type="domain" description="TonB-dependent receptor plug" evidence="5">
    <location>
        <begin position="132"/>
        <end position="222"/>
    </location>
</feature>
<feature type="chain" id="PRO_5039336192" evidence="4">
    <location>
        <begin position="22"/>
        <end position="806"/>
    </location>
</feature>
<dbReference type="Gene3D" id="2.170.130.10">
    <property type="entry name" value="TonB-dependent receptor, plug domain"/>
    <property type="match status" value="1"/>
</dbReference>
<dbReference type="PANTHER" id="PTHR40980:SF4">
    <property type="entry name" value="TONB-DEPENDENT RECEPTOR-LIKE BETA-BARREL DOMAIN-CONTAINING PROTEIN"/>
    <property type="match status" value="1"/>
</dbReference>
<reference evidence="7" key="2">
    <citation type="journal article" date="2021" name="PeerJ">
        <title>Extensive microbial diversity within the chicken gut microbiome revealed by metagenomics and culture.</title>
        <authorList>
            <person name="Gilroy R."/>
            <person name="Ravi A."/>
            <person name="Getino M."/>
            <person name="Pursley I."/>
            <person name="Horton D.L."/>
            <person name="Alikhan N.F."/>
            <person name="Baker D."/>
            <person name="Gharbi K."/>
            <person name="Hall N."/>
            <person name="Watson M."/>
            <person name="Adriaenssens E.M."/>
            <person name="Foster-Nyarko E."/>
            <person name="Jarju S."/>
            <person name="Secka A."/>
            <person name="Antonio M."/>
            <person name="Oren A."/>
            <person name="Chaudhuri R.R."/>
            <person name="La Ragione R."/>
            <person name="Hildebrand F."/>
            <person name="Pallen M.J."/>
        </authorList>
    </citation>
    <scope>NUCLEOTIDE SEQUENCE</scope>
    <source>
        <strain evidence="7">G3-4614</strain>
    </source>
</reference>
<keyword evidence="7" id="KW-0675">Receptor</keyword>
<dbReference type="Proteomes" id="UP000823636">
    <property type="component" value="Unassembled WGS sequence"/>
</dbReference>
<dbReference type="GO" id="GO:0030246">
    <property type="term" value="F:carbohydrate binding"/>
    <property type="evidence" value="ECO:0007669"/>
    <property type="project" value="InterPro"/>
</dbReference>
<reference evidence="7" key="1">
    <citation type="submission" date="2020-10" db="EMBL/GenBank/DDBJ databases">
        <authorList>
            <person name="Gilroy R."/>
        </authorList>
    </citation>
    <scope>NUCLEOTIDE SEQUENCE</scope>
    <source>
        <strain evidence="7">G3-4614</strain>
    </source>
</reference>
<dbReference type="SUPFAM" id="SSF56935">
    <property type="entry name" value="Porins"/>
    <property type="match status" value="1"/>
</dbReference>
<evidence type="ECO:0000256" key="1">
    <source>
        <dbReference type="ARBA" id="ARBA00004442"/>
    </source>
</evidence>
<dbReference type="Pfam" id="PF13620">
    <property type="entry name" value="CarboxypepD_reg"/>
    <property type="match status" value="1"/>
</dbReference>
<organism evidence="7 8">
    <name type="scientific">Candidatus Caccoplasma merdipullorum</name>
    <dbReference type="NCBI Taxonomy" id="2840718"/>
    <lineage>
        <taxon>Bacteria</taxon>
        <taxon>Pseudomonadati</taxon>
        <taxon>Bacteroidota</taxon>
        <taxon>Bacteroidia</taxon>
        <taxon>Bacteroidales</taxon>
        <taxon>Bacteroidaceae</taxon>
        <taxon>Bacteroidaceae incertae sedis</taxon>
        <taxon>Candidatus Caccoplasma</taxon>
    </lineage>
</organism>
<dbReference type="InterPro" id="IPR036942">
    <property type="entry name" value="Beta-barrel_TonB_sf"/>
</dbReference>
<evidence type="ECO:0000313" key="7">
    <source>
        <dbReference type="EMBL" id="MBO8438330.1"/>
    </source>
</evidence>
<evidence type="ECO:0000259" key="5">
    <source>
        <dbReference type="Pfam" id="PF07715"/>
    </source>
</evidence>
<dbReference type="InterPro" id="IPR041700">
    <property type="entry name" value="OMP_b-brl_3"/>
</dbReference>
<dbReference type="PANTHER" id="PTHR40980">
    <property type="entry name" value="PLUG DOMAIN-CONTAINING PROTEIN"/>
    <property type="match status" value="1"/>
</dbReference>
<dbReference type="InterPro" id="IPR037066">
    <property type="entry name" value="Plug_dom_sf"/>
</dbReference>
<keyword evidence="3" id="KW-0998">Cell outer membrane</keyword>
<dbReference type="AlphaFoldDB" id="A0A9D9E4H6"/>
<name>A0A9D9E4H6_9BACT</name>
<proteinExistence type="predicted"/>
<evidence type="ECO:0000313" key="8">
    <source>
        <dbReference type="Proteomes" id="UP000823636"/>
    </source>
</evidence>
<comment type="caution">
    <text evidence="7">The sequence shown here is derived from an EMBL/GenBank/DDBJ whole genome shotgun (WGS) entry which is preliminary data.</text>
</comment>
<dbReference type="GO" id="GO:0009279">
    <property type="term" value="C:cell outer membrane"/>
    <property type="evidence" value="ECO:0007669"/>
    <property type="project" value="UniProtKB-SubCell"/>
</dbReference>
<keyword evidence="2" id="KW-0472">Membrane</keyword>
<sequence>MKKRFITHLIAACCYIAASTAAEITGIVTDRNDGKRIGYATIGLEPAGSKAQGKAAISSDEGTFAFKQVAPGRYTLTASLLGYEDAVMEITVNGDNDNRRHVEIKMTPTANTLDEVNVIGQKSQMRLEIDRKVFDVEQDIASKGGTAAEALQNIPSVSVDIEGNISLRNNSNVDLWINGKPSGLTGNNRAQYLEQLPAESIKSIEVITNPSSKYSAEGVAGAINIILKDGGLKGQYGSISVSANTYGGVMPYGNYTLNADKVDFTLMGGMQYSNNFDFTNDYTLTSWEGKDTTTIRQYNKSNYGGLGGMLRAGLTYRITDKDQIQFTTTGILFSQKGNTTLETSDETGNIFRNRTENNDPSRFGMFSANADYNRMFAKGHTLRIFAEFNMNKNRSHTDYEQTSYGIYTLQKERLAANARVGKFQLDYSNQITEAVKIESGLSSKFGKCDYNIFTTSGTGPADLIPDPQLNNDYDYSRGIHALYFTVSGKIKNFGIQAGLRGEYMMNDISSKAPNVQTPNARTDLWHLFPSLFLSYKLPKENEIQLNYTHRVNYPRDNQLDPYRQITDSTAISYGNPALTSEYSHQVEMNYIKNWDKHVLSASLYYRYTYDVIQQVGYYDAPSMYYTYRNISDRQDIGVELVAKNKLWKILDLTTTVNIYYNKLSPYTFVYTDSDGNEGSTAYDGSSNFTWTLRINASLALPKNFIIQGNGEYNAKQIMLQGEALPSYAMDLGIKKSFLDKRLVVSISGRNLLNSRSYTTETYGDNFYQHKKMKYSHWMLRFTLSYKFGKAGTNNTDAIPEDFNIGM</sequence>
<protein>
    <submittedName>
        <fullName evidence="7">TonB-dependent receptor</fullName>
    </submittedName>
</protein>
<accession>A0A9D9E4H6</accession>
<dbReference type="Gene3D" id="2.40.170.20">
    <property type="entry name" value="TonB-dependent receptor, beta-barrel domain"/>
    <property type="match status" value="1"/>
</dbReference>
<dbReference type="Pfam" id="PF14905">
    <property type="entry name" value="OMP_b-brl_3"/>
    <property type="match status" value="1"/>
</dbReference>
<evidence type="ECO:0000259" key="6">
    <source>
        <dbReference type="Pfam" id="PF14905"/>
    </source>
</evidence>
<evidence type="ECO:0000256" key="4">
    <source>
        <dbReference type="SAM" id="SignalP"/>
    </source>
</evidence>
<feature type="domain" description="Outer membrane protein beta-barrel" evidence="6">
    <location>
        <begin position="377"/>
        <end position="785"/>
    </location>
</feature>
<evidence type="ECO:0000256" key="2">
    <source>
        <dbReference type="ARBA" id="ARBA00023136"/>
    </source>
</evidence>
<comment type="subcellular location">
    <subcellularLocation>
        <location evidence="1">Cell outer membrane</location>
    </subcellularLocation>
</comment>
<evidence type="ECO:0000256" key="3">
    <source>
        <dbReference type="ARBA" id="ARBA00023237"/>
    </source>
</evidence>
<dbReference type="Pfam" id="PF07715">
    <property type="entry name" value="Plug"/>
    <property type="match status" value="1"/>
</dbReference>